<dbReference type="RefSeq" id="WP_198734788.1">
    <property type="nucleotide sequence ID" value="NZ_JAEINH010000020.1"/>
</dbReference>
<dbReference type="InterPro" id="IPR012338">
    <property type="entry name" value="Beta-lactam/transpept-like"/>
</dbReference>
<comment type="caution">
    <text evidence="3">The sequence shown here is derived from an EMBL/GenBank/DDBJ whole genome shotgun (WGS) entry which is preliminary data.</text>
</comment>
<comment type="similarity">
    <text evidence="1">Belongs to the peptidase S13 family.</text>
</comment>
<accession>A0A934MF22</accession>
<keyword evidence="3" id="KW-0645">Protease</keyword>
<keyword evidence="2 3" id="KW-0378">Hydrolase</keyword>
<evidence type="ECO:0000313" key="4">
    <source>
        <dbReference type="Proteomes" id="UP000602087"/>
    </source>
</evidence>
<dbReference type="GO" id="GO:0009002">
    <property type="term" value="F:serine-type D-Ala-D-Ala carboxypeptidase activity"/>
    <property type="evidence" value="ECO:0007669"/>
    <property type="project" value="UniProtKB-EC"/>
</dbReference>
<dbReference type="EMBL" id="JAEINH010000020">
    <property type="protein sequence ID" value="MBI9116219.1"/>
    <property type="molecule type" value="Genomic_DNA"/>
</dbReference>
<dbReference type="PANTHER" id="PTHR30023">
    <property type="entry name" value="D-ALANYL-D-ALANINE CARBOXYPEPTIDASE"/>
    <property type="match status" value="1"/>
</dbReference>
<dbReference type="AlphaFoldDB" id="A0A934MF22"/>
<proteinExistence type="inferred from homology"/>
<protein>
    <submittedName>
        <fullName evidence="3">D-alanyl-D-alanine carboxypeptidase/D-alanyl-D-alanine-endopeptidase</fullName>
        <ecNumber evidence="3">3.4.16.4</ecNumber>
    </submittedName>
</protein>
<gene>
    <name evidence="3" type="primary">dacB</name>
    <name evidence="3" type="ORF">JAV76_14490</name>
</gene>
<keyword evidence="4" id="KW-1185">Reference proteome</keyword>
<organism evidence="3 4">
    <name type="scientific">Sanguibacter suaedae</name>
    <dbReference type="NCBI Taxonomy" id="2795737"/>
    <lineage>
        <taxon>Bacteria</taxon>
        <taxon>Bacillati</taxon>
        <taxon>Actinomycetota</taxon>
        <taxon>Actinomycetes</taxon>
        <taxon>Micrococcales</taxon>
        <taxon>Sanguibacteraceae</taxon>
        <taxon>Sanguibacter</taxon>
    </lineage>
</organism>
<dbReference type="PANTHER" id="PTHR30023:SF0">
    <property type="entry name" value="PENICILLIN-SENSITIVE CARBOXYPEPTIDASE A"/>
    <property type="match status" value="1"/>
</dbReference>
<keyword evidence="3" id="KW-0121">Carboxypeptidase</keyword>
<dbReference type="GO" id="GO:0006508">
    <property type="term" value="P:proteolysis"/>
    <property type="evidence" value="ECO:0007669"/>
    <property type="project" value="InterPro"/>
</dbReference>
<name>A0A934MF22_9MICO</name>
<sequence length="469" mass="46725">MGLMARVVGVTVASALVVAGGYVWADAHDIVPGVLTLGPEPAPPAPFPTAPGAATGPDPADTLSVLDPEALAPTPAVLQQRVDALVADPRLGPSVGVVVADALTGDVLASADPDRPRTPASIQKMLTATAALSALGPDHVLETTVVQTGEGKIALVGGGDMMLAAGAGDANAVNGHAGMADLAAQVAKELALAGRTTVTLTLDDTLFTGDPMGPWSPDQPTLGYAAPVAAVAVDTGRTGPGIYAQRHADPAMVAAQELARALAAEGITVEGEPTRAAAAADARVIGTVASAPLGEIVEYLLQTSDNTITEVVARAVAVDADLPASFAGSTKAVLAELGTLGLDVSDAVLVDASGLGAGSSVPASLFAEVLELVSDPANVELRAAATDLPVSGLQGTLAERFLSSPARGLVRAKTGSLPQVTSLAGTVVTADGRLLTFVVMADQTPEGGQWAPRQAIDGFVTDLALCGCR</sequence>
<reference evidence="3" key="1">
    <citation type="submission" date="2020-12" db="EMBL/GenBank/DDBJ databases">
        <title>Sanguibacter suaedae sp. nov., isolated from Suaeda aralocaspica.</title>
        <authorList>
            <person name="Ma Q."/>
        </authorList>
    </citation>
    <scope>NUCLEOTIDE SEQUENCE</scope>
    <source>
        <strain evidence="3">YZGR15</strain>
    </source>
</reference>
<dbReference type="NCBIfam" id="TIGR00666">
    <property type="entry name" value="PBP4"/>
    <property type="match status" value="1"/>
</dbReference>
<dbReference type="PRINTS" id="PR00922">
    <property type="entry name" value="DADACBPTASE3"/>
</dbReference>
<dbReference type="Proteomes" id="UP000602087">
    <property type="component" value="Unassembled WGS sequence"/>
</dbReference>
<dbReference type="InterPro" id="IPR000667">
    <property type="entry name" value="Peptidase_S13"/>
</dbReference>
<dbReference type="SUPFAM" id="SSF56601">
    <property type="entry name" value="beta-lactamase/transpeptidase-like"/>
    <property type="match status" value="1"/>
</dbReference>
<dbReference type="GO" id="GO:0000270">
    <property type="term" value="P:peptidoglycan metabolic process"/>
    <property type="evidence" value="ECO:0007669"/>
    <property type="project" value="TreeGrafter"/>
</dbReference>
<evidence type="ECO:0000256" key="2">
    <source>
        <dbReference type="ARBA" id="ARBA00022801"/>
    </source>
</evidence>
<dbReference type="Pfam" id="PF02113">
    <property type="entry name" value="Peptidase_S13"/>
    <property type="match status" value="2"/>
</dbReference>
<evidence type="ECO:0000313" key="3">
    <source>
        <dbReference type="EMBL" id="MBI9116219.1"/>
    </source>
</evidence>
<dbReference type="Gene3D" id="3.40.710.10">
    <property type="entry name" value="DD-peptidase/beta-lactamase superfamily"/>
    <property type="match status" value="2"/>
</dbReference>
<dbReference type="EC" id="3.4.16.4" evidence="3"/>
<evidence type="ECO:0000256" key="1">
    <source>
        <dbReference type="ARBA" id="ARBA00006096"/>
    </source>
</evidence>